<keyword evidence="5 9" id="KW-1133">Transmembrane helix</keyword>
<dbReference type="PANTHER" id="PTHR48022:SF78">
    <property type="entry name" value="MONOSACCHARIDE TRANSPORTER, PUTATIVE (AFU_ORTHOLOGUE AFUA_2G02110)-RELATED"/>
    <property type="match status" value="1"/>
</dbReference>
<sequence>MMSGVNITPDYVEKMEIGHAIPPKNPGDFWDVEITHPTKEGGIVAIYYFGTLLGAILGGAVGDRIGRVNCVRLGCLWVMLGAALQASAMNSDWMLCSRVINGVGTGILNVIVPVWSAETSDYTVRGKHIAIEFFLNIFGVAVAYWLEYGLSYVQNGHSVIRWRFPIAFQLVPLLLLAVLINFMPESPRWLIGHGRKDEALDILQRLRNDDTKALAEFKDIEQTVEEDSDIDTSFYKMMLFPQGKFHISRRVMLAVALQVVQEWTGIASVTVYQPTIFRQAGFDSNKSNWLSGLNNIFYTLSTLVAVFTIDRFGRRFASYWGAAGQAISMFLIGAFSFLAADRDNPKFGSASAAFVFIFTAIFGATWLTVPWVYQNEIWPVQVRAKGAAWGVIGWSIGNGWLMLLSPVMFDAIAEKTFYIFGAINIGAIGMVYLFYPETANRTLEEIDWLFSANTPWNWDAEKAYAENAAQHANFTKAIRHGNTDAEKALQSEQMEEVSTPIHESSS</sequence>
<dbReference type="GO" id="GO:0005351">
    <property type="term" value="F:carbohydrate:proton symporter activity"/>
    <property type="evidence" value="ECO:0007669"/>
    <property type="project" value="TreeGrafter"/>
</dbReference>
<comment type="caution">
    <text evidence="11">The sequence shown here is derived from an EMBL/GenBank/DDBJ whole genome shotgun (WGS) entry which is preliminary data.</text>
</comment>
<dbReference type="OrthoDB" id="2544694at2759"/>
<feature type="transmembrane region" description="Helical" evidence="9">
    <location>
        <begin position="417"/>
        <end position="435"/>
    </location>
</feature>
<dbReference type="PROSITE" id="PS00216">
    <property type="entry name" value="SUGAR_TRANSPORT_1"/>
    <property type="match status" value="1"/>
</dbReference>
<dbReference type="Proteomes" id="UP000761534">
    <property type="component" value="Unassembled WGS sequence"/>
</dbReference>
<dbReference type="GO" id="GO:0016020">
    <property type="term" value="C:membrane"/>
    <property type="evidence" value="ECO:0007669"/>
    <property type="project" value="UniProtKB-SubCell"/>
</dbReference>
<feature type="transmembrane region" description="Helical" evidence="9">
    <location>
        <begin position="352"/>
        <end position="374"/>
    </location>
</feature>
<dbReference type="EMBL" id="SWFS01000376">
    <property type="protein sequence ID" value="KAA8907638.1"/>
    <property type="molecule type" value="Genomic_DNA"/>
</dbReference>
<keyword evidence="3 7" id="KW-0813">Transport</keyword>
<feature type="transmembrane region" description="Helical" evidence="9">
    <location>
        <begin position="316"/>
        <end position="340"/>
    </location>
</feature>
<dbReference type="PROSITE" id="PS50850">
    <property type="entry name" value="MFS"/>
    <property type="match status" value="1"/>
</dbReference>
<keyword evidence="6 9" id="KW-0472">Membrane</keyword>
<feature type="transmembrane region" description="Helical" evidence="9">
    <location>
        <begin position="129"/>
        <end position="146"/>
    </location>
</feature>
<feature type="transmembrane region" description="Helical" evidence="9">
    <location>
        <begin position="292"/>
        <end position="309"/>
    </location>
</feature>
<name>A0A642UY48_9ASCO</name>
<feature type="transmembrane region" description="Helical" evidence="9">
    <location>
        <begin position="386"/>
        <end position="405"/>
    </location>
</feature>
<keyword evidence="12" id="KW-1185">Reference proteome</keyword>
<dbReference type="Pfam" id="PF00083">
    <property type="entry name" value="Sugar_tr"/>
    <property type="match status" value="1"/>
</dbReference>
<dbReference type="SUPFAM" id="SSF103473">
    <property type="entry name" value="MFS general substrate transporter"/>
    <property type="match status" value="1"/>
</dbReference>
<evidence type="ECO:0000256" key="8">
    <source>
        <dbReference type="SAM" id="MobiDB-lite"/>
    </source>
</evidence>
<comment type="subcellular location">
    <subcellularLocation>
        <location evidence="1">Membrane</location>
        <topology evidence="1">Multi-pass membrane protein</topology>
    </subcellularLocation>
</comment>
<dbReference type="PRINTS" id="PR00171">
    <property type="entry name" value="SUGRTRNSPORT"/>
</dbReference>
<evidence type="ECO:0000259" key="10">
    <source>
        <dbReference type="PROSITE" id="PS50850"/>
    </source>
</evidence>
<evidence type="ECO:0000256" key="7">
    <source>
        <dbReference type="RuleBase" id="RU003346"/>
    </source>
</evidence>
<dbReference type="InterPro" id="IPR003663">
    <property type="entry name" value="Sugar/inositol_transpt"/>
</dbReference>
<feature type="region of interest" description="Disordered" evidence="8">
    <location>
        <begin position="486"/>
        <end position="506"/>
    </location>
</feature>
<protein>
    <recommendedName>
        <fullName evidence="10">Major facilitator superfamily (MFS) profile domain-containing protein</fullName>
    </recommendedName>
</protein>
<dbReference type="InterPro" id="IPR050360">
    <property type="entry name" value="MFS_Sugar_Transporters"/>
</dbReference>
<dbReference type="VEuPathDB" id="FungiDB:TRICI_004929"/>
<evidence type="ECO:0000256" key="3">
    <source>
        <dbReference type="ARBA" id="ARBA00022448"/>
    </source>
</evidence>
<evidence type="ECO:0000256" key="6">
    <source>
        <dbReference type="ARBA" id="ARBA00023136"/>
    </source>
</evidence>
<feature type="domain" description="Major facilitator superfamily (MFS) profile" evidence="10">
    <location>
        <begin position="1"/>
        <end position="439"/>
    </location>
</feature>
<gene>
    <name evidence="11" type="ORF">TRICI_004929</name>
</gene>
<keyword evidence="4 9" id="KW-0812">Transmembrane</keyword>
<evidence type="ECO:0000313" key="11">
    <source>
        <dbReference type="EMBL" id="KAA8907638.1"/>
    </source>
</evidence>
<evidence type="ECO:0000256" key="2">
    <source>
        <dbReference type="ARBA" id="ARBA00010992"/>
    </source>
</evidence>
<evidence type="ECO:0000313" key="12">
    <source>
        <dbReference type="Proteomes" id="UP000761534"/>
    </source>
</evidence>
<evidence type="ECO:0000256" key="9">
    <source>
        <dbReference type="SAM" id="Phobius"/>
    </source>
</evidence>
<organism evidence="11 12">
    <name type="scientific">Trichomonascus ciferrii</name>
    <dbReference type="NCBI Taxonomy" id="44093"/>
    <lineage>
        <taxon>Eukaryota</taxon>
        <taxon>Fungi</taxon>
        <taxon>Dikarya</taxon>
        <taxon>Ascomycota</taxon>
        <taxon>Saccharomycotina</taxon>
        <taxon>Dipodascomycetes</taxon>
        <taxon>Dipodascales</taxon>
        <taxon>Trichomonascaceae</taxon>
        <taxon>Trichomonascus</taxon>
        <taxon>Trichomonascus ciferrii complex</taxon>
    </lineage>
</organism>
<dbReference type="PANTHER" id="PTHR48022">
    <property type="entry name" value="PLASTIDIC GLUCOSE TRANSPORTER 4"/>
    <property type="match status" value="1"/>
</dbReference>
<accession>A0A642UY48</accession>
<dbReference type="InterPro" id="IPR020846">
    <property type="entry name" value="MFS_dom"/>
</dbReference>
<feature type="transmembrane region" description="Helical" evidence="9">
    <location>
        <begin position="166"/>
        <end position="183"/>
    </location>
</feature>
<dbReference type="AlphaFoldDB" id="A0A642UY48"/>
<evidence type="ECO:0000256" key="1">
    <source>
        <dbReference type="ARBA" id="ARBA00004141"/>
    </source>
</evidence>
<reference evidence="11" key="1">
    <citation type="journal article" date="2019" name="G3 (Bethesda)">
        <title>Genome Assemblies of Two Rare Opportunistic Yeast Pathogens: Diutina rugosa (syn. Candida rugosa) and Trichomonascus ciferrii (syn. Candida ciferrii).</title>
        <authorList>
            <person name="Mixao V."/>
            <person name="Saus E."/>
            <person name="Hansen A.P."/>
            <person name="Lass-Florl C."/>
            <person name="Gabaldon T."/>
        </authorList>
    </citation>
    <scope>NUCLEOTIDE SEQUENCE</scope>
    <source>
        <strain evidence="11">CBS 4856</strain>
    </source>
</reference>
<dbReference type="InterPro" id="IPR005828">
    <property type="entry name" value="MFS_sugar_transport-like"/>
</dbReference>
<proteinExistence type="inferred from homology"/>
<dbReference type="Gene3D" id="1.20.1250.20">
    <property type="entry name" value="MFS general substrate transporter like domains"/>
    <property type="match status" value="1"/>
</dbReference>
<evidence type="ECO:0000256" key="4">
    <source>
        <dbReference type="ARBA" id="ARBA00022692"/>
    </source>
</evidence>
<feature type="transmembrane region" description="Helical" evidence="9">
    <location>
        <begin position="99"/>
        <end position="117"/>
    </location>
</feature>
<dbReference type="FunFam" id="1.20.1250.20:FF:000090">
    <property type="entry name" value="MFS sugar transporter, putative"/>
    <property type="match status" value="1"/>
</dbReference>
<dbReference type="NCBIfam" id="TIGR00879">
    <property type="entry name" value="SP"/>
    <property type="match status" value="1"/>
</dbReference>
<evidence type="ECO:0000256" key="5">
    <source>
        <dbReference type="ARBA" id="ARBA00022989"/>
    </source>
</evidence>
<dbReference type="InterPro" id="IPR036259">
    <property type="entry name" value="MFS_trans_sf"/>
</dbReference>
<feature type="transmembrane region" description="Helical" evidence="9">
    <location>
        <begin position="45"/>
        <end position="62"/>
    </location>
</feature>
<dbReference type="InterPro" id="IPR005829">
    <property type="entry name" value="Sugar_transporter_CS"/>
</dbReference>
<comment type="similarity">
    <text evidence="2 7">Belongs to the major facilitator superfamily. Sugar transporter (TC 2.A.1.1) family.</text>
</comment>